<dbReference type="EMBL" id="CP031310">
    <property type="protein sequence ID" value="QCC50890.1"/>
    <property type="molecule type" value="Genomic_DNA"/>
</dbReference>
<reference evidence="2 3" key="1">
    <citation type="journal article" date="2019" name="Nat. Commun.">
        <title>A new type of DNA phosphorothioation-based antiviral system in archaea.</title>
        <authorList>
            <person name="Xiong L."/>
            <person name="Liu S."/>
            <person name="Chen S."/>
            <person name="Xiao Y."/>
            <person name="Zhu B."/>
            <person name="Gao Y."/>
            <person name="Zhang Y."/>
            <person name="Chen B."/>
            <person name="Luo J."/>
            <person name="Deng Z."/>
            <person name="Chen X."/>
            <person name="Wang L."/>
            <person name="Chen S."/>
        </authorList>
    </citation>
    <scope>NUCLEOTIDE SEQUENCE [LARGE SCALE GENOMIC DNA]</scope>
    <source>
        <strain evidence="2 3">CBA1105</strain>
    </source>
</reference>
<evidence type="ECO:0000256" key="1">
    <source>
        <dbReference type="SAM" id="Phobius"/>
    </source>
</evidence>
<keyword evidence="1" id="KW-0812">Transmembrane</keyword>
<protein>
    <submittedName>
        <fullName evidence="2">Uncharacterized protein</fullName>
    </submittedName>
</protein>
<keyword evidence="3" id="KW-1185">Reference proteome</keyword>
<proteinExistence type="predicted"/>
<dbReference type="OrthoDB" id="214459at2157"/>
<dbReference type="AlphaFoldDB" id="A0A4D6HAP6"/>
<keyword evidence="1" id="KW-1133">Transmembrane helix</keyword>
<dbReference type="KEGG" id="hsn:DV733_06360"/>
<dbReference type="RefSeq" id="WP_049995554.1">
    <property type="nucleotide sequence ID" value="NZ_CP031310.1"/>
</dbReference>
<sequence>MQRRAAAAYFVLFMVISAGAYAYLGMAEQPQIDVPGETYAVDDELTVGDQTYTVDSISNGSGSLTWGTSDARYTATLANNSTVSWQAVSWEDQRIDSTTLENGTTVEFDGSDHQVLTNVSADPPTMRLVNTTNRSMVSTVERGGTVTLAVDGQPYLDATLTDVTAQDATLRWGSDYLVTIPNETGVDPTTASLIQQQNVTRILGMDTDVRGTLGTNPDGSQFVEFENGTQVLLSEYLPDPEVETLEEGGTLQYQGNETTIGNITTAEVPLEWRGPKTFTRSLSEGSSVELNNETYFVHFPSDSTVKILENTTENYEAYQSDQNKIDKYNERKAGLWAVVIISLLAGLILLATAYLPVRD</sequence>
<dbReference type="STRING" id="1457250.GCA_000755225_00215"/>
<dbReference type="Proteomes" id="UP000296706">
    <property type="component" value="Chromosome"/>
</dbReference>
<feature type="transmembrane region" description="Helical" evidence="1">
    <location>
        <begin position="333"/>
        <end position="357"/>
    </location>
</feature>
<accession>A0A4D6HAP6</accession>
<evidence type="ECO:0000313" key="2">
    <source>
        <dbReference type="EMBL" id="QCC50890.1"/>
    </source>
</evidence>
<dbReference type="GeneID" id="39847470"/>
<evidence type="ECO:0000313" key="3">
    <source>
        <dbReference type="Proteomes" id="UP000296706"/>
    </source>
</evidence>
<name>A0A4D6HAP6_9EURY</name>
<keyword evidence="1" id="KW-0472">Membrane</keyword>
<organism evidence="2 3">
    <name type="scientific">Halapricum salinum</name>
    <dbReference type="NCBI Taxonomy" id="1457250"/>
    <lineage>
        <taxon>Archaea</taxon>
        <taxon>Methanobacteriati</taxon>
        <taxon>Methanobacteriota</taxon>
        <taxon>Stenosarchaea group</taxon>
        <taxon>Halobacteria</taxon>
        <taxon>Halobacteriales</taxon>
        <taxon>Haloarculaceae</taxon>
        <taxon>Halapricum</taxon>
    </lineage>
</organism>
<gene>
    <name evidence="2" type="ORF">DV733_06360</name>
</gene>